<accession>A0A818IVP3</accession>
<protein>
    <submittedName>
        <fullName evidence="2">Uncharacterized protein</fullName>
    </submittedName>
</protein>
<comment type="caution">
    <text evidence="2">The sequence shown here is derived from an EMBL/GenBank/DDBJ whole genome shotgun (WGS) entry which is preliminary data.</text>
</comment>
<reference evidence="2" key="1">
    <citation type="submission" date="2021-02" db="EMBL/GenBank/DDBJ databases">
        <authorList>
            <person name="Nowell W R."/>
        </authorList>
    </citation>
    <scope>NUCLEOTIDE SEQUENCE</scope>
</reference>
<organism evidence="2 3">
    <name type="scientific">Rotaria sordida</name>
    <dbReference type="NCBI Taxonomy" id="392033"/>
    <lineage>
        <taxon>Eukaryota</taxon>
        <taxon>Metazoa</taxon>
        <taxon>Spiralia</taxon>
        <taxon>Gnathifera</taxon>
        <taxon>Rotifera</taxon>
        <taxon>Eurotatoria</taxon>
        <taxon>Bdelloidea</taxon>
        <taxon>Philodinida</taxon>
        <taxon>Philodinidae</taxon>
        <taxon>Rotaria</taxon>
    </lineage>
</organism>
<evidence type="ECO:0000313" key="2">
    <source>
        <dbReference type="EMBL" id="CAF3531890.1"/>
    </source>
</evidence>
<sequence length="522" mass="59958">MMEVHTKLKILNCRREKICTYKTPKLTGITKRKDIENFIVKKCKNFKPPFDIQIFDEDNDFVTLDDDYLEDYNPFKAKTIDTTTVQPTNSSIPTVIVQIIVLNYASNFINDEKFMKTEEILKKGIQKNENIQQIDQSVSVTKSQIYPIIRLSNDSKMGFIPNHNVNSEQRDQYPCDRITVSTGDIVGTLSMIQAPKDSTKIHKSVLPRFRIWHDDIKNRSAHVWTLLVFIILDVYQSGKRSLFYHSQRAFVEKDNVKQSLNPYKIPIINDDWMSNMGVELKLITVVIEGAKKHPDTSLNILCQFEDTNENKLLDTSHNYSKSRLALILQKDDVIQWDTLVLSNEMIFKKRITTSGTANILDISTNATSTPLKRNSSKKRRIVSPFSLSRDSNKKYVLENTSNQRSKRTKKIRKEEDPSSISNPSTNNNDFSIYLHQDLPVYYNNSQVIGITSQPMLNISSSDSELLSDLPQTNYLSGNSININNNYPDIFNNFDYTNADDNMLNANPLLCDTAYSDIDLLNL</sequence>
<feature type="region of interest" description="Disordered" evidence="1">
    <location>
        <begin position="399"/>
        <end position="426"/>
    </location>
</feature>
<evidence type="ECO:0000256" key="1">
    <source>
        <dbReference type="SAM" id="MobiDB-lite"/>
    </source>
</evidence>
<dbReference type="AlphaFoldDB" id="A0A818IVP3"/>
<dbReference type="Proteomes" id="UP000663836">
    <property type="component" value="Unassembled WGS sequence"/>
</dbReference>
<dbReference type="EMBL" id="CAJOBD010000010">
    <property type="protein sequence ID" value="CAF3531890.1"/>
    <property type="molecule type" value="Genomic_DNA"/>
</dbReference>
<gene>
    <name evidence="2" type="ORF">JBS370_LOCUS416</name>
</gene>
<evidence type="ECO:0000313" key="3">
    <source>
        <dbReference type="Proteomes" id="UP000663836"/>
    </source>
</evidence>
<name>A0A818IVP3_9BILA</name>
<proteinExistence type="predicted"/>